<dbReference type="EC" id="5.1.99.6" evidence="1"/>
<keyword evidence="1" id="KW-0520">NAD</keyword>
<dbReference type="GO" id="GO:0052856">
    <property type="term" value="F:NAD(P)HX epimerase activity"/>
    <property type="evidence" value="ECO:0007669"/>
    <property type="project" value="UniProtKB-EC"/>
</dbReference>
<feature type="binding site" evidence="1">
    <location>
        <position position="137"/>
    </location>
    <ligand>
        <name>K(+)</name>
        <dbReference type="ChEBI" id="CHEBI:29103"/>
    </ligand>
</feature>
<keyword evidence="1" id="KW-0479">Metal-binding</keyword>
<feature type="binding site" evidence="1">
    <location>
        <position position="170"/>
    </location>
    <ligand>
        <name>(6S)-NADPHX</name>
        <dbReference type="ChEBI" id="CHEBI:64076"/>
    </ligand>
</feature>
<evidence type="ECO:0000313" key="3">
    <source>
        <dbReference type="EMBL" id="UVE52015.1"/>
    </source>
</evidence>
<feature type="binding site" evidence="1">
    <location>
        <begin position="71"/>
        <end position="75"/>
    </location>
    <ligand>
        <name>(6S)-NADPHX</name>
        <dbReference type="ChEBI" id="CHEBI:64076"/>
    </ligand>
</feature>
<dbReference type="HAMAP" id="MF_01966">
    <property type="entry name" value="NADHX_epimerase"/>
    <property type="match status" value="1"/>
</dbReference>
<evidence type="ECO:0000256" key="1">
    <source>
        <dbReference type="HAMAP-Rule" id="MF_01966"/>
    </source>
</evidence>
<dbReference type="Pfam" id="PF03853">
    <property type="entry name" value="YjeF_N"/>
    <property type="match status" value="1"/>
</dbReference>
<keyword evidence="1" id="KW-0547">Nucleotide-binding</keyword>
<dbReference type="Proteomes" id="UP001058330">
    <property type="component" value="Plasmid pHl5678-1"/>
</dbReference>
<dbReference type="SUPFAM" id="SSF64153">
    <property type="entry name" value="YjeF N-terminal domain-like"/>
    <property type="match status" value="1"/>
</dbReference>
<comment type="cofactor">
    <cofactor evidence="1">
        <name>K(+)</name>
        <dbReference type="ChEBI" id="CHEBI:29103"/>
    </cofactor>
    <text evidence="1">Binds 1 potassium ion per subunit.</text>
</comment>
<comment type="function">
    <text evidence="1">Catalyzes the epimerization of the S- and R-forms of NAD(P)HX, a damaged form of NAD(P)H that is a result of enzymatic or heat-dependent hydration. This is a prerequisite for the S-specific NAD(P)H-hydrate dehydratase to allow the repair of both epimers of NAD(P)HX.</text>
</comment>
<comment type="caution">
    <text evidence="1">Lacks conserved residue(s) required for the propagation of feature annotation.</text>
</comment>
<name>A0ABY5RIZ6_HALLR</name>
<dbReference type="PROSITE" id="PS51385">
    <property type="entry name" value="YJEF_N"/>
    <property type="match status" value="1"/>
</dbReference>
<keyword evidence="4" id="KW-1185">Reference proteome</keyword>
<geneLocation type="plasmid" evidence="3 4">
    <name>pHl5678-1</name>
</geneLocation>
<evidence type="ECO:0000259" key="2">
    <source>
        <dbReference type="PROSITE" id="PS51385"/>
    </source>
</evidence>
<dbReference type="PANTHER" id="PTHR13612:SF0">
    <property type="entry name" value="ENHANCER OF MRNA-DECAPPING PROTEIN 3"/>
    <property type="match status" value="1"/>
</dbReference>
<proteinExistence type="inferred from homology"/>
<keyword evidence="3" id="KW-0614">Plasmid</keyword>
<sequence>MVPPLFRTPTGQEIPAVTADEMRDVDCVAVETVGLQILQMMENAGRALAWHVRDVHTRGDGTAVVIAGNGGNGGGGLACARHLANRDIPVSVVLDRHADELTGAAAHQHGILTEMDIPIQTDTQELSNSEEGTVIIDALIGYGLRGRVRSRASTLIECMNSHPGKVVSLDVPSGIDSTTGETLGSAVDPTRTVTLALPKTGLDGVPGTVFLADIGIPYTVYERLGIEYHCPFDEADWVRISVD</sequence>
<dbReference type="InterPro" id="IPR004443">
    <property type="entry name" value="YjeF_N_dom"/>
</dbReference>
<accession>A0ABY5RIZ6</accession>
<dbReference type="PANTHER" id="PTHR13612">
    <property type="entry name" value="ENHANCER OF MRNA-DECAPPING PROTEIN 3"/>
    <property type="match status" value="1"/>
</dbReference>
<reference evidence="3" key="1">
    <citation type="submission" date="2021-07" db="EMBL/GenBank/DDBJ databases">
        <title>Studies on halocins as antimicrobial molecules from haloarchaea.</title>
        <authorList>
            <person name="Kumar S."/>
            <person name="Khare S.K."/>
        </authorList>
    </citation>
    <scope>NUCLEOTIDE SEQUENCE</scope>
    <source>
        <strain evidence="3">NCIM 5678</strain>
        <plasmid evidence="3">pHl5678-1</plasmid>
    </source>
</reference>
<dbReference type="InterPro" id="IPR036652">
    <property type="entry name" value="YjeF_N_dom_sf"/>
</dbReference>
<feature type="binding site" evidence="1">
    <location>
        <position position="173"/>
    </location>
    <ligand>
        <name>K(+)</name>
        <dbReference type="ChEBI" id="CHEBI:29103"/>
    </ligand>
</feature>
<feature type="binding site" evidence="1">
    <location>
        <begin position="141"/>
        <end position="147"/>
    </location>
    <ligand>
        <name>(6S)-NADPHX</name>
        <dbReference type="ChEBI" id="CHEBI:64076"/>
    </ligand>
</feature>
<feature type="domain" description="YjeF N-terminal" evidence="2">
    <location>
        <begin position="22"/>
        <end position="222"/>
    </location>
</feature>
<dbReference type="Gene3D" id="3.40.50.10260">
    <property type="entry name" value="YjeF N-terminal domain"/>
    <property type="match status" value="1"/>
</dbReference>
<keyword evidence="1" id="KW-0630">Potassium</keyword>
<keyword evidence="1 3" id="KW-0413">Isomerase</keyword>
<protein>
    <recommendedName>
        <fullName evidence="1">NAD(P)H-hydrate epimerase</fullName>
        <ecNumber evidence="1">5.1.99.6</ecNumber>
    </recommendedName>
    <alternativeName>
        <fullName evidence="1">NAD(P)HX epimerase</fullName>
    </alternativeName>
</protein>
<feature type="binding site" evidence="1">
    <location>
        <position position="72"/>
    </location>
    <ligand>
        <name>K(+)</name>
        <dbReference type="ChEBI" id="CHEBI:29103"/>
    </ligand>
</feature>
<keyword evidence="1" id="KW-0521">NADP</keyword>
<comment type="catalytic activity">
    <reaction evidence="1">
        <text>(6R)-NADHX = (6S)-NADHX</text>
        <dbReference type="Rhea" id="RHEA:32215"/>
        <dbReference type="ChEBI" id="CHEBI:64074"/>
        <dbReference type="ChEBI" id="CHEBI:64075"/>
        <dbReference type="EC" id="5.1.99.6"/>
    </reaction>
</comment>
<comment type="catalytic activity">
    <reaction evidence="1">
        <text>(6R)-NADPHX = (6S)-NADPHX</text>
        <dbReference type="Rhea" id="RHEA:32227"/>
        <dbReference type="ChEBI" id="CHEBI:64076"/>
        <dbReference type="ChEBI" id="CHEBI:64077"/>
        <dbReference type="EC" id="5.1.99.6"/>
    </reaction>
</comment>
<gene>
    <name evidence="1" type="primary">nnrE</name>
    <name evidence="3" type="ORF">KU306_16980</name>
</gene>
<comment type="similarity">
    <text evidence="1">Belongs to the NnrE/AIBP family.</text>
</comment>
<dbReference type="NCBIfam" id="TIGR00197">
    <property type="entry name" value="yjeF_nterm"/>
    <property type="match status" value="1"/>
</dbReference>
<evidence type="ECO:0000313" key="4">
    <source>
        <dbReference type="Proteomes" id="UP001058330"/>
    </source>
</evidence>
<dbReference type="RefSeq" id="WP_258303506.1">
    <property type="nucleotide sequence ID" value="NZ_CP078064.1"/>
</dbReference>
<organism evidence="3 4">
    <name type="scientific">Haloferax larsenii</name>
    <dbReference type="NCBI Taxonomy" id="302484"/>
    <lineage>
        <taxon>Archaea</taxon>
        <taxon>Methanobacteriati</taxon>
        <taxon>Methanobacteriota</taxon>
        <taxon>Stenosarchaea group</taxon>
        <taxon>Halobacteria</taxon>
        <taxon>Halobacteriales</taxon>
        <taxon>Haloferacaceae</taxon>
        <taxon>Haloferax</taxon>
    </lineage>
</organism>
<dbReference type="EMBL" id="CP078064">
    <property type="protein sequence ID" value="UVE52015.1"/>
    <property type="molecule type" value="Genomic_DNA"/>
</dbReference>
<dbReference type="GeneID" id="74530647"/>